<reference evidence="2" key="1">
    <citation type="submission" date="2023-02" db="EMBL/GenBank/DDBJ databases">
        <title>Kitasatospora phosalacinea NBRC 14362.</title>
        <authorList>
            <person name="Ichikawa N."/>
            <person name="Sato H."/>
            <person name="Tonouchi N."/>
        </authorList>
    </citation>
    <scope>NUCLEOTIDE SEQUENCE</scope>
    <source>
        <strain evidence="2">NBRC 14362</strain>
    </source>
</reference>
<evidence type="ECO:0000313" key="2">
    <source>
        <dbReference type="EMBL" id="GLW58531.1"/>
    </source>
</evidence>
<name>A0A9W6PPH3_9ACTN</name>
<comment type="caution">
    <text evidence="2">The sequence shown here is derived from an EMBL/GenBank/DDBJ whole genome shotgun (WGS) entry which is preliminary data.</text>
</comment>
<dbReference type="RefSeq" id="WP_033255533.1">
    <property type="nucleotide sequence ID" value="NZ_BSRX01000054.1"/>
</dbReference>
<evidence type="ECO:0000259" key="1">
    <source>
        <dbReference type="SMART" id="SM00530"/>
    </source>
</evidence>
<sequence length="281" mass="31298">MAAAPQVRYRRVAAELQRLRKKQGKSANEVVAAVPGLNLVKLSRYENAAVQLKPDVVKALLDYYECEKALAEVLVESLRAPHRTGWVAGLQQQLNPLYTDLIRLEEMAVGQKAYEASFIPGLLQTRQYAHAIISSAVIKPASIEERVDVRINRQWVLTRAEAPLQLWAVIHESALSMAAAPGVMADQLEKLLIYSSMSNVNIQILPAVAPPHPGMNGAFALLEFPQRDLDLVLLSGMLTSNWVEERSQVDLFRGAFNEIMATALDLEQSHTLIKEKRDQLK</sequence>
<dbReference type="OrthoDB" id="4285266at2"/>
<dbReference type="Pfam" id="PF13560">
    <property type="entry name" value="HTH_31"/>
    <property type="match status" value="1"/>
</dbReference>
<organism evidence="2 3">
    <name type="scientific">Kitasatospora phosalacinea</name>
    <dbReference type="NCBI Taxonomy" id="2065"/>
    <lineage>
        <taxon>Bacteria</taxon>
        <taxon>Bacillati</taxon>
        <taxon>Actinomycetota</taxon>
        <taxon>Actinomycetes</taxon>
        <taxon>Kitasatosporales</taxon>
        <taxon>Streptomycetaceae</taxon>
        <taxon>Kitasatospora</taxon>
    </lineage>
</organism>
<dbReference type="EMBL" id="BSRX01000054">
    <property type="protein sequence ID" value="GLW58531.1"/>
    <property type="molecule type" value="Genomic_DNA"/>
</dbReference>
<dbReference type="AlphaFoldDB" id="A0A9W6PPH3"/>
<dbReference type="InterPro" id="IPR043917">
    <property type="entry name" value="DUF5753"/>
</dbReference>
<proteinExistence type="predicted"/>
<gene>
    <name evidence="2" type="ORF">Kpho01_65420</name>
</gene>
<evidence type="ECO:0000313" key="3">
    <source>
        <dbReference type="Proteomes" id="UP001165143"/>
    </source>
</evidence>
<dbReference type="CDD" id="cd00093">
    <property type="entry name" value="HTH_XRE"/>
    <property type="match status" value="1"/>
</dbReference>
<dbReference type="Proteomes" id="UP001165143">
    <property type="component" value="Unassembled WGS sequence"/>
</dbReference>
<dbReference type="SMART" id="SM00530">
    <property type="entry name" value="HTH_XRE"/>
    <property type="match status" value="1"/>
</dbReference>
<accession>A0A9W6PPH3</accession>
<dbReference type="Pfam" id="PF19054">
    <property type="entry name" value="DUF5753"/>
    <property type="match status" value="1"/>
</dbReference>
<protein>
    <submittedName>
        <fullName evidence="2">Transcriptional regulator</fullName>
    </submittedName>
</protein>
<dbReference type="InterPro" id="IPR001387">
    <property type="entry name" value="Cro/C1-type_HTH"/>
</dbReference>
<feature type="domain" description="HTH cro/C1-type" evidence="1">
    <location>
        <begin position="15"/>
        <end position="71"/>
    </location>
</feature>